<sequence length="212" mass="23238">MIEADTAEFYYAKLNTTASGELTFFKTTPNDLSLVNGYRNKFSIRQGVSRTPLDAEFIALPKLDSALAELKRLGYQKTATGLGPGNQIRSASDIARADAASQTLAWLRRSIPSSARNRSDMIMKAGAGNCGEMALLSRDIIKKSGGNAYEWAGIASPAREYTQKLKAVMTQWEREGIKIVDGNKTISPLDTSWMDALITKPKTPYPHGYINP</sequence>
<comment type="caution">
    <text evidence="1">The sequence shown here is derived from an EMBL/GenBank/DDBJ whole genome shotgun (WGS) entry which is preliminary data.</text>
</comment>
<dbReference type="AlphaFoldDB" id="A0A423F1Q0"/>
<dbReference type="Proteomes" id="UP000283389">
    <property type="component" value="Unassembled WGS sequence"/>
</dbReference>
<accession>A0A423F1Q0</accession>
<dbReference type="EMBL" id="MOAZ01000017">
    <property type="protein sequence ID" value="ROM48208.1"/>
    <property type="molecule type" value="Genomic_DNA"/>
</dbReference>
<reference evidence="1 2" key="1">
    <citation type="submission" date="2016-10" db="EMBL/GenBank/DDBJ databases">
        <title>Comparative genome analysis of multiple Pseudomonas spp. focuses on biocontrol and plant growth promoting traits.</title>
        <authorList>
            <person name="Tao X.-Y."/>
            <person name="Taylor C.G."/>
        </authorList>
    </citation>
    <scope>NUCLEOTIDE SEQUENCE [LARGE SCALE GENOMIC DNA]</scope>
    <source>
        <strain evidence="1 2">36C8</strain>
    </source>
</reference>
<gene>
    <name evidence="1" type="ORF">BK649_20060</name>
</gene>
<name>A0A423F1Q0_9PSED</name>
<evidence type="ECO:0000313" key="1">
    <source>
        <dbReference type="EMBL" id="ROM48208.1"/>
    </source>
</evidence>
<organism evidence="1 2">
    <name type="scientific">Pseudomonas canadensis</name>
    <dbReference type="NCBI Taxonomy" id="915099"/>
    <lineage>
        <taxon>Bacteria</taxon>
        <taxon>Pseudomonadati</taxon>
        <taxon>Pseudomonadota</taxon>
        <taxon>Gammaproteobacteria</taxon>
        <taxon>Pseudomonadales</taxon>
        <taxon>Pseudomonadaceae</taxon>
        <taxon>Pseudomonas</taxon>
    </lineage>
</organism>
<protein>
    <submittedName>
        <fullName evidence="1">Uncharacterized protein</fullName>
    </submittedName>
</protein>
<evidence type="ECO:0000313" key="2">
    <source>
        <dbReference type="Proteomes" id="UP000283389"/>
    </source>
</evidence>
<proteinExistence type="predicted"/>
<dbReference type="RefSeq" id="WP_123477165.1">
    <property type="nucleotide sequence ID" value="NZ_CAXAQQ010000022.1"/>
</dbReference>